<reference evidence="1 2" key="1">
    <citation type="submission" date="2017-11" db="EMBL/GenBank/DDBJ databases">
        <title>De-novo sequencing of pomegranate (Punica granatum L.) genome.</title>
        <authorList>
            <person name="Akparov Z."/>
            <person name="Amiraslanov A."/>
            <person name="Hajiyeva S."/>
            <person name="Abbasov M."/>
            <person name="Kaur K."/>
            <person name="Hamwieh A."/>
            <person name="Solovyev V."/>
            <person name="Salamov A."/>
            <person name="Braich B."/>
            <person name="Kosarev P."/>
            <person name="Mahmoud A."/>
            <person name="Hajiyev E."/>
            <person name="Babayeva S."/>
            <person name="Izzatullayeva V."/>
            <person name="Mammadov A."/>
            <person name="Mammadov A."/>
            <person name="Sharifova S."/>
            <person name="Ojaghi J."/>
            <person name="Eynullazada K."/>
            <person name="Bayramov B."/>
            <person name="Abdulazimova A."/>
            <person name="Shahmuradov I."/>
        </authorList>
    </citation>
    <scope>NUCLEOTIDE SEQUENCE [LARGE SCALE GENOMIC DNA]</scope>
    <source>
        <strain evidence="2">cv. AG2017</strain>
        <tissue evidence="1">Leaf</tissue>
    </source>
</reference>
<protein>
    <submittedName>
        <fullName evidence="1">Uncharacterized protein</fullName>
    </submittedName>
</protein>
<gene>
    <name evidence="1" type="ORF">CRG98_007822</name>
</gene>
<keyword evidence="2" id="KW-1185">Reference proteome</keyword>
<sequence>MPKAILSGTVQVSRFFIQPIRTSEPARELNHLMADQIVLALIVGFRIPKCTVVISIVQVWRVGGAGDRGAAGSCTACRRSSMGDLQDQKCNIF</sequence>
<organism evidence="1 2">
    <name type="scientific">Punica granatum</name>
    <name type="common">Pomegranate</name>
    <dbReference type="NCBI Taxonomy" id="22663"/>
    <lineage>
        <taxon>Eukaryota</taxon>
        <taxon>Viridiplantae</taxon>
        <taxon>Streptophyta</taxon>
        <taxon>Embryophyta</taxon>
        <taxon>Tracheophyta</taxon>
        <taxon>Spermatophyta</taxon>
        <taxon>Magnoliopsida</taxon>
        <taxon>eudicotyledons</taxon>
        <taxon>Gunneridae</taxon>
        <taxon>Pentapetalae</taxon>
        <taxon>rosids</taxon>
        <taxon>malvids</taxon>
        <taxon>Myrtales</taxon>
        <taxon>Lythraceae</taxon>
        <taxon>Punica</taxon>
    </lineage>
</organism>
<comment type="caution">
    <text evidence="1">The sequence shown here is derived from an EMBL/GenBank/DDBJ whole genome shotgun (WGS) entry which is preliminary data.</text>
</comment>
<name>A0A2I0KVE1_PUNGR</name>
<dbReference type="AlphaFoldDB" id="A0A2I0KVE1"/>
<evidence type="ECO:0000313" key="1">
    <source>
        <dbReference type="EMBL" id="PKI71806.1"/>
    </source>
</evidence>
<accession>A0A2I0KVE1</accession>
<dbReference type="Proteomes" id="UP000233551">
    <property type="component" value="Unassembled WGS sequence"/>
</dbReference>
<evidence type="ECO:0000313" key="2">
    <source>
        <dbReference type="Proteomes" id="UP000233551"/>
    </source>
</evidence>
<proteinExistence type="predicted"/>
<dbReference type="EMBL" id="PGOL01000358">
    <property type="protein sequence ID" value="PKI71806.1"/>
    <property type="molecule type" value="Genomic_DNA"/>
</dbReference>